<feature type="compositionally biased region" description="Low complexity" evidence="3">
    <location>
        <begin position="480"/>
        <end position="521"/>
    </location>
</feature>
<feature type="compositionally biased region" description="Polar residues" evidence="3">
    <location>
        <begin position="884"/>
        <end position="897"/>
    </location>
</feature>
<dbReference type="InterPro" id="IPR053039">
    <property type="entry name" value="Polarity_Bud-Selection_Reg"/>
</dbReference>
<feature type="compositionally biased region" description="Low complexity" evidence="3">
    <location>
        <begin position="143"/>
        <end position="156"/>
    </location>
</feature>
<dbReference type="PROSITE" id="PS50002">
    <property type="entry name" value="SH3"/>
    <property type="match status" value="1"/>
</dbReference>
<feature type="region of interest" description="Disordered" evidence="3">
    <location>
        <begin position="470"/>
        <end position="975"/>
    </location>
</feature>
<feature type="region of interest" description="Disordered" evidence="3">
    <location>
        <begin position="238"/>
        <end position="290"/>
    </location>
</feature>
<evidence type="ECO:0000256" key="1">
    <source>
        <dbReference type="ARBA" id="ARBA00022443"/>
    </source>
</evidence>
<sequence>MTRPEIIRADSIDLQDREAPSAKSHPLRPSPLNTSQSAGTAPHQAETLREVAAGQAEEELRSPRVSWTTGGEAGDLHQYAEDLAAGVTSSLNGQSRNTDNMAARQQDDLAVAQNGGLISQDNTEDGDLDGDEGDLDDDDMMDKISSSPSIDDGGSSIYHLPTLRMPRHHCMSPCSSPASACFSEARSSSPYLDQPDYLPLQLPLRQADKSPAAAFPRRRHHLPDSFPECLDALAGDVDTTTEEREQETVRSRSPSHLQGPGHSLPGMENSTQNTKVILPAGGPDSQEAFEAKQSGVDEAIEMEDEVCSTDDLIVPYEGSLDEDDDDDNFLEFHDPRFIDSGWGGECLHDTEDIDFELVYALHTFIATVEGQANATKGDAMVLLDDSNSYWWLVRVVKDSSIGYLPAEHIETPTERLARLNKHRNIDLSATMLGDQSDKTKNPIKTAMRRRKKNVSFAAPTYVDYSDFDYDTEEEEEAEAEFYAQQQQQQQQQQAQQQSQQQTATAKQTTAEEAAASEEAAQVAPLRPRAQKSVQIVDPANSDSKEESPTTKNRTSEEIFETNGVEGPKRKADGTVRDSFFKDDTVETKKITLTPNLLRDDGTVRASTDSDKGVKQRPSFDKLDKEIREEKKGKDKKEKEKKGGFRSLFSRKDKKQKGGDDDDSLGKRSMDAPVEAPERDSEDINDDQDKAGASPQRNPSKLHKQQPRVEPSLANKSGTGRDTNGVDLSTFLNEDKLKNVSNVPPASMRLVEPDAQDTQENAQSSRGPDAVRSNPVDASKSAASRSAAPRSQSVDETPPQATTAKSRMQIEDSDSEDDYNETLRQMSASGKKTQDRPQQESPQQERIQQERPQQETPQQAKPQEEKSQSEKPIRPILPGSFPDSYMSTQSAQSNSTITPERAPEAAQRQDRLSESPIEVSPITPSGDKPPALVGDTSSQEDHSSPVSSPSPELIDREEAGGTHRNQDSITTSTSTTTVSNWNDTSLREFFDSGTDIRDLLVVVYDKTDVEPVGPEHPVAGTLFKEQNAKLAEITTQLDHMLGDWLARKQRLRGTV</sequence>
<accession>A0AAD9W4Z2</accession>
<keyword evidence="6" id="KW-1185">Reference proteome</keyword>
<dbReference type="Proteomes" id="UP001265746">
    <property type="component" value="Unassembled WGS sequence"/>
</dbReference>
<protein>
    <recommendedName>
        <fullName evidence="4">SH3 domain-containing protein</fullName>
    </recommendedName>
</protein>
<gene>
    <name evidence="5" type="ORF">N8I77_008180</name>
</gene>
<dbReference type="SUPFAM" id="SSF50044">
    <property type="entry name" value="SH3-domain"/>
    <property type="match status" value="1"/>
</dbReference>
<feature type="compositionally biased region" description="Basic and acidic residues" evidence="3">
    <location>
        <begin position="1"/>
        <end position="20"/>
    </location>
</feature>
<dbReference type="SMART" id="SM00326">
    <property type="entry name" value="SH3"/>
    <property type="match status" value="1"/>
</dbReference>
<feature type="compositionally biased region" description="Polar residues" evidence="3">
    <location>
        <begin position="821"/>
        <end position="830"/>
    </location>
</feature>
<comment type="caution">
    <text evidence="5">The sequence shown here is derived from an EMBL/GenBank/DDBJ whole genome shotgun (WGS) entry which is preliminary data.</text>
</comment>
<feature type="compositionally biased region" description="Basic and acidic residues" evidence="3">
    <location>
        <begin position="861"/>
        <end position="872"/>
    </location>
</feature>
<feature type="compositionally biased region" description="Polar residues" evidence="3">
    <location>
        <begin position="87"/>
        <end position="100"/>
    </location>
</feature>
<dbReference type="GO" id="GO:0015630">
    <property type="term" value="C:microtubule cytoskeleton"/>
    <property type="evidence" value="ECO:0007669"/>
    <property type="project" value="TreeGrafter"/>
</dbReference>
<feature type="compositionally biased region" description="Basic and acidic residues" evidence="3">
    <location>
        <begin position="241"/>
        <end position="250"/>
    </location>
</feature>
<feature type="region of interest" description="Disordered" evidence="3">
    <location>
        <begin position="87"/>
        <end position="156"/>
    </location>
</feature>
<feature type="domain" description="SH3" evidence="4">
    <location>
        <begin position="353"/>
        <end position="414"/>
    </location>
</feature>
<feature type="compositionally biased region" description="Basic and acidic residues" evidence="3">
    <location>
        <begin position="952"/>
        <end position="965"/>
    </location>
</feature>
<feature type="compositionally biased region" description="Acidic residues" evidence="3">
    <location>
        <begin position="122"/>
        <end position="140"/>
    </location>
</feature>
<feature type="region of interest" description="Disordered" evidence="3">
    <location>
        <begin position="1"/>
        <end position="73"/>
    </location>
</feature>
<feature type="compositionally biased region" description="Basic and acidic residues" evidence="3">
    <location>
        <begin position="566"/>
        <end position="589"/>
    </location>
</feature>
<feature type="compositionally biased region" description="Basic and acidic residues" evidence="3">
    <location>
        <begin position="542"/>
        <end position="556"/>
    </location>
</feature>
<feature type="compositionally biased region" description="Acidic residues" evidence="3">
    <location>
        <begin position="470"/>
        <end position="479"/>
    </location>
</feature>
<dbReference type="GO" id="GO:0030950">
    <property type="term" value="P:establishment or maintenance of actin cytoskeleton polarity"/>
    <property type="evidence" value="ECO:0007669"/>
    <property type="project" value="TreeGrafter"/>
</dbReference>
<feature type="compositionally biased region" description="Basic and acidic residues" evidence="3">
    <location>
        <begin position="655"/>
        <end position="669"/>
    </location>
</feature>
<feature type="compositionally biased region" description="Basic and acidic residues" evidence="3">
    <location>
        <begin position="597"/>
        <end position="642"/>
    </location>
</feature>
<feature type="compositionally biased region" description="Low complexity" evidence="3">
    <location>
        <begin position="966"/>
        <end position="975"/>
    </location>
</feature>
<proteinExistence type="predicted"/>
<name>A0AAD9W4Z2_PHOAM</name>
<evidence type="ECO:0000313" key="6">
    <source>
        <dbReference type="Proteomes" id="UP001265746"/>
    </source>
</evidence>
<dbReference type="GO" id="GO:0008104">
    <property type="term" value="P:intracellular protein localization"/>
    <property type="evidence" value="ECO:0007669"/>
    <property type="project" value="TreeGrafter"/>
</dbReference>
<reference evidence="5" key="1">
    <citation type="submission" date="2023-06" db="EMBL/GenBank/DDBJ databases">
        <authorList>
            <person name="Noh H."/>
        </authorList>
    </citation>
    <scope>NUCLEOTIDE SEQUENCE</scope>
    <source>
        <strain evidence="5">DUCC20226</strain>
    </source>
</reference>
<feature type="compositionally biased region" description="Polar residues" evidence="3">
    <location>
        <begin position="755"/>
        <end position="765"/>
    </location>
</feature>
<dbReference type="Gene3D" id="2.30.30.40">
    <property type="entry name" value="SH3 Domains"/>
    <property type="match status" value="1"/>
</dbReference>
<dbReference type="PANTHER" id="PTHR47775">
    <property type="entry name" value="BUD SITE SELECTION PROTEIN 14"/>
    <property type="match status" value="1"/>
</dbReference>
<dbReference type="GO" id="GO:0051286">
    <property type="term" value="C:cell tip"/>
    <property type="evidence" value="ECO:0007669"/>
    <property type="project" value="TreeGrafter"/>
</dbReference>
<evidence type="ECO:0000313" key="5">
    <source>
        <dbReference type="EMBL" id="KAK2605335.1"/>
    </source>
</evidence>
<feature type="compositionally biased region" description="Acidic residues" evidence="3">
    <location>
        <begin position="810"/>
        <end position="819"/>
    </location>
</feature>
<evidence type="ECO:0000259" key="4">
    <source>
        <dbReference type="PROSITE" id="PS50002"/>
    </source>
</evidence>
<dbReference type="FunFam" id="2.30.30.40:FF:000035">
    <property type="entry name" value="SH3 domain containing protein"/>
    <property type="match status" value="1"/>
</dbReference>
<keyword evidence="1 2" id="KW-0728">SH3 domain</keyword>
<dbReference type="EMBL" id="JAUJFL010000004">
    <property type="protein sequence ID" value="KAK2605335.1"/>
    <property type="molecule type" value="Genomic_DNA"/>
</dbReference>
<dbReference type="AlphaFoldDB" id="A0AAD9W4Z2"/>
<feature type="compositionally biased region" description="Polar residues" evidence="3">
    <location>
        <begin position="791"/>
        <end position="805"/>
    </location>
</feature>
<dbReference type="PANTHER" id="PTHR47775:SF1">
    <property type="entry name" value="BUD SITE SELECTION PROTEIN 14"/>
    <property type="match status" value="1"/>
</dbReference>
<evidence type="ECO:0000256" key="3">
    <source>
        <dbReference type="SAM" id="MobiDB-lite"/>
    </source>
</evidence>
<dbReference type="InterPro" id="IPR036028">
    <property type="entry name" value="SH3-like_dom_sf"/>
</dbReference>
<organism evidence="5 6">
    <name type="scientific">Phomopsis amygdali</name>
    <name type="common">Fusicoccum amygdali</name>
    <dbReference type="NCBI Taxonomy" id="1214568"/>
    <lineage>
        <taxon>Eukaryota</taxon>
        <taxon>Fungi</taxon>
        <taxon>Dikarya</taxon>
        <taxon>Ascomycota</taxon>
        <taxon>Pezizomycotina</taxon>
        <taxon>Sordariomycetes</taxon>
        <taxon>Sordariomycetidae</taxon>
        <taxon>Diaporthales</taxon>
        <taxon>Diaporthaceae</taxon>
        <taxon>Diaporthe</taxon>
    </lineage>
</organism>
<feature type="compositionally biased region" description="Low complexity" evidence="3">
    <location>
        <begin position="777"/>
        <end position="790"/>
    </location>
</feature>
<feature type="compositionally biased region" description="Basic and acidic residues" evidence="3">
    <location>
        <begin position="900"/>
        <end position="912"/>
    </location>
</feature>
<dbReference type="InterPro" id="IPR001452">
    <property type="entry name" value="SH3_domain"/>
</dbReference>
<feature type="compositionally biased region" description="Polar residues" evidence="3">
    <location>
        <begin position="713"/>
        <end position="731"/>
    </location>
</feature>
<evidence type="ECO:0000256" key="2">
    <source>
        <dbReference type="PROSITE-ProRule" id="PRU00192"/>
    </source>
</evidence>